<organism evidence="2 3">
    <name type="scientific">Hyalella azteca</name>
    <name type="common">Amphipod</name>
    <dbReference type="NCBI Taxonomy" id="294128"/>
    <lineage>
        <taxon>Eukaryota</taxon>
        <taxon>Metazoa</taxon>
        <taxon>Ecdysozoa</taxon>
        <taxon>Arthropoda</taxon>
        <taxon>Crustacea</taxon>
        <taxon>Multicrustacea</taxon>
        <taxon>Malacostraca</taxon>
        <taxon>Eumalacostraca</taxon>
        <taxon>Peracarida</taxon>
        <taxon>Amphipoda</taxon>
        <taxon>Senticaudata</taxon>
        <taxon>Talitrida</taxon>
        <taxon>Talitroidea</taxon>
        <taxon>Hyalellidae</taxon>
        <taxon>Hyalella</taxon>
    </lineage>
</organism>
<feature type="compositionally biased region" description="Polar residues" evidence="1">
    <location>
        <begin position="277"/>
        <end position="288"/>
    </location>
</feature>
<dbReference type="KEGG" id="hazt:125178616"/>
<evidence type="ECO:0000256" key="1">
    <source>
        <dbReference type="SAM" id="MobiDB-lite"/>
    </source>
</evidence>
<feature type="compositionally biased region" description="Basic and acidic residues" evidence="1">
    <location>
        <begin position="234"/>
        <end position="249"/>
    </location>
</feature>
<dbReference type="GeneID" id="125178616"/>
<dbReference type="OrthoDB" id="6366007at2759"/>
<proteinExistence type="predicted"/>
<evidence type="ECO:0000313" key="2">
    <source>
        <dbReference type="Proteomes" id="UP000694843"/>
    </source>
</evidence>
<accession>A0A979FQM2</accession>
<feature type="compositionally biased region" description="Basic and acidic residues" evidence="1">
    <location>
        <begin position="127"/>
        <end position="150"/>
    </location>
</feature>
<gene>
    <name evidence="3" type="primary">LOC125178616</name>
</gene>
<feature type="compositionally biased region" description="Basic and acidic residues" evidence="1">
    <location>
        <begin position="306"/>
        <end position="318"/>
    </location>
</feature>
<feature type="region of interest" description="Disordered" evidence="1">
    <location>
        <begin position="380"/>
        <end position="404"/>
    </location>
</feature>
<reference evidence="3" key="1">
    <citation type="submission" date="2025-08" db="UniProtKB">
        <authorList>
            <consortium name="RefSeq"/>
        </authorList>
    </citation>
    <scope>IDENTIFICATION</scope>
    <source>
        <tissue evidence="3">Whole organism</tissue>
    </source>
</reference>
<dbReference type="AlphaFoldDB" id="A0A979FQM2"/>
<name>A0A979FQM2_HYAAZ</name>
<sequence length="404" mass="43278">MLITWCHIRQQFPPPDNGSKFLCLTTVCPIKSEGGDSCVFIVNFDDLTSPALTAVDDGLSDSIQSKFNRARASFRQSFRMGSKRRGARSPRSSGSQPTTPGGSSRMDPILDQPGEENSREPSLGQSEPKHSTEEDSPEDHRLPGSGEDVKSVSPPFGHPQGGRSTPSPTSSPSKKKALPSEGGCNSVQVVAGTEAECVAKDEAKSVVAGASRPGVRGSTTSSVSQVYKEEDEDFSSRVREDESDQRDPLLGRMAGTGASLSSSTDPPALHRSGQRPFPSQTLQDSLATNRVGLAQEIRKASLPIWRRKDSSASQRKDSLATTCSRGSGPRLGSFAEPSECGGQVQMRPATSLDAISHNRVNLPHKGDTLLNMPHMDSLANCDPLSDDESRSYNTDVTGNETYDK</sequence>
<evidence type="ECO:0000313" key="3">
    <source>
        <dbReference type="RefSeq" id="XP_047738776.1"/>
    </source>
</evidence>
<protein>
    <submittedName>
        <fullName evidence="3">Uncharacterized protein LOC125178616</fullName>
    </submittedName>
</protein>
<dbReference type="RefSeq" id="XP_047738776.1">
    <property type="nucleotide sequence ID" value="XM_047882820.1"/>
</dbReference>
<feature type="compositionally biased region" description="Low complexity" evidence="1">
    <location>
        <begin position="89"/>
        <end position="105"/>
    </location>
</feature>
<feature type="region of interest" description="Disordered" evidence="1">
    <location>
        <begin position="204"/>
        <end position="345"/>
    </location>
</feature>
<dbReference type="Proteomes" id="UP000694843">
    <property type="component" value="Unplaced"/>
</dbReference>
<keyword evidence="2" id="KW-1185">Reference proteome</keyword>
<feature type="region of interest" description="Disordered" evidence="1">
    <location>
        <begin position="74"/>
        <end position="184"/>
    </location>
</feature>
<feature type="compositionally biased region" description="Polar residues" evidence="1">
    <location>
        <begin position="391"/>
        <end position="404"/>
    </location>
</feature>